<reference evidence="1 2" key="1">
    <citation type="submission" date="2013-01" db="EMBL/GenBank/DDBJ databases">
        <authorList>
            <person name="Harkins D.M."/>
            <person name="Durkin A.S."/>
            <person name="Brinkac L.M."/>
            <person name="Haft D.H."/>
            <person name="Selengut J.D."/>
            <person name="Sanka R."/>
            <person name="DePew J."/>
            <person name="Purushe J."/>
            <person name="Galloway R.L."/>
            <person name="Vinetz J.M."/>
            <person name="Sutton G.G."/>
            <person name="Nierman W.C."/>
            <person name="Fouts D.E."/>
        </authorList>
    </citation>
    <scope>NUCLEOTIDE SEQUENCE [LARGE SCALE GENOMIC DNA]</scope>
    <source>
        <strain evidence="1 2">Sponselee CDC</strain>
    </source>
</reference>
<gene>
    <name evidence="1" type="ORF">LEP1GSC016_3952</name>
</gene>
<evidence type="ECO:0000313" key="1">
    <source>
        <dbReference type="EMBL" id="EMJ77548.1"/>
    </source>
</evidence>
<proteinExistence type="predicted"/>
<name>M6BMJ9_LEPBO</name>
<organism evidence="1 2">
    <name type="scientific">Leptospira borgpetersenii serovar Hardjo-bovis str. Sponselee</name>
    <dbReference type="NCBI Taxonomy" id="1303729"/>
    <lineage>
        <taxon>Bacteria</taxon>
        <taxon>Pseudomonadati</taxon>
        <taxon>Spirochaetota</taxon>
        <taxon>Spirochaetia</taxon>
        <taxon>Leptospirales</taxon>
        <taxon>Leptospiraceae</taxon>
        <taxon>Leptospira</taxon>
    </lineage>
</organism>
<dbReference type="Proteomes" id="UP000011873">
    <property type="component" value="Unassembled WGS sequence"/>
</dbReference>
<accession>M6BMJ9</accession>
<dbReference type="EMBL" id="ANMU01000180">
    <property type="protein sequence ID" value="EMJ77548.1"/>
    <property type="molecule type" value="Genomic_DNA"/>
</dbReference>
<dbReference type="PATRIC" id="fig|1218567.3.peg.4279"/>
<comment type="caution">
    <text evidence="1">The sequence shown here is derived from an EMBL/GenBank/DDBJ whole genome shotgun (WGS) entry which is preliminary data.</text>
</comment>
<evidence type="ECO:0000313" key="2">
    <source>
        <dbReference type="Proteomes" id="UP000011873"/>
    </source>
</evidence>
<dbReference type="AlphaFoldDB" id="M6BMJ9"/>
<protein>
    <submittedName>
        <fullName evidence="1">Uncharacterized protein</fullName>
    </submittedName>
</protein>
<sequence>MIDKRKQFIKIKLSANPIKKEIDIPLLPDFVVFLSFFPIYSGNPNEPKFRI</sequence>